<reference evidence="1" key="1">
    <citation type="submission" date="2007-08" db="EMBL/GenBank/DDBJ databases">
        <authorList>
            <person name="Frangeul L."/>
        </authorList>
    </citation>
    <scope>NUCLEOTIDE SEQUENCE</scope>
    <source>
        <strain evidence="1">PCC 7806</strain>
    </source>
</reference>
<dbReference type="AlphaFoldDB" id="A8YG93"/>
<organism evidence="1">
    <name type="scientific">Microcystis aeruginosa (strain PCC 7806)</name>
    <dbReference type="NCBI Taxonomy" id="267872"/>
    <lineage>
        <taxon>Bacteria</taxon>
        <taxon>Bacillati</taxon>
        <taxon>Cyanobacteriota</taxon>
        <taxon>Cyanophyceae</taxon>
        <taxon>Oscillatoriophycideae</taxon>
        <taxon>Chroococcales</taxon>
        <taxon>Microcystaceae</taxon>
        <taxon>Microcystis</taxon>
    </lineage>
</organism>
<gene>
    <name evidence="1" type="ORF">IPF_7768</name>
</gene>
<protein>
    <submittedName>
        <fullName evidence="1">Similar to Q3AA99_CARHZ Conserved domain protein</fullName>
    </submittedName>
</protein>
<proteinExistence type="predicted"/>
<dbReference type="RefSeq" id="WP_084990004.1">
    <property type="nucleotide sequence ID" value="NZ_CP130696.1"/>
</dbReference>
<sequence length="71" mass="8039">MGNSDDIKALVKSNINYEGVIANFIQRETIAGNLYLVSSDQAFALPVRVTEFEKLVEKKVYPESKFTNNRN</sequence>
<evidence type="ECO:0000313" key="1">
    <source>
        <dbReference type="EMBL" id="CAO87197.1"/>
    </source>
</evidence>
<name>A8YG93_MICA7</name>
<dbReference type="EMBL" id="AM778938">
    <property type="protein sequence ID" value="CAO87197.1"/>
    <property type="molecule type" value="Genomic_DNA"/>
</dbReference>
<accession>A8YG93</accession>